<feature type="region of interest" description="Disordered" evidence="1">
    <location>
        <begin position="66"/>
        <end position="86"/>
    </location>
</feature>
<evidence type="ECO:0000256" key="1">
    <source>
        <dbReference type="SAM" id="MobiDB-lite"/>
    </source>
</evidence>
<evidence type="ECO:0000313" key="3">
    <source>
        <dbReference type="Proteomes" id="UP001295444"/>
    </source>
</evidence>
<keyword evidence="3" id="KW-1185">Reference proteome</keyword>
<dbReference type="Proteomes" id="UP001295444">
    <property type="component" value="Chromosome 05"/>
</dbReference>
<proteinExistence type="predicted"/>
<name>A0AAD1SBG3_PELCU</name>
<reference evidence="2" key="1">
    <citation type="submission" date="2022-03" db="EMBL/GenBank/DDBJ databases">
        <authorList>
            <person name="Alioto T."/>
            <person name="Alioto T."/>
            <person name="Gomez Garrido J."/>
        </authorList>
    </citation>
    <scope>NUCLEOTIDE SEQUENCE</scope>
</reference>
<accession>A0AAD1SBG3</accession>
<organism evidence="2 3">
    <name type="scientific">Pelobates cultripes</name>
    <name type="common">Western spadefoot toad</name>
    <dbReference type="NCBI Taxonomy" id="61616"/>
    <lineage>
        <taxon>Eukaryota</taxon>
        <taxon>Metazoa</taxon>
        <taxon>Chordata</taxon>
        <taxon>Craniata</taxon>
        <taxon>Vertebrata</taxon>
        <taxon>Euteleostomi</taxon>
        <taxon>Amphibia</taxon>
        <taxon>Batrachia</taxon>
        <taxon>Anura</taxon>
        <taxon>Pelobatoidea</taxon>
        <taxon>Pelobatidae</taxon>
        <taxon>Pelobates</taxon>
    </lineage>
</organism>
<gene>
    <name evidence="2" type="ORF">PECUL_23A016828</name>
</gene>
<evidence type="ECO:0000313" key="2">
    <source>
        <dbReference type="EMBL" id="CAH2296609.1"/>
    </source>
</evidence>
<dbReference type="AlphaFoldDB" id="A0AAD1SBG3"/>
<sequence length="250" mass="28591">MADCRARWLLINVLQHMAQIPLKITLAETLKLPQPTMSQPKTNKCTSRAEKLNFWGQKSSSASEATRAALQGCAEDSDASNHTGIPDELKPTECLTRDYFKRALEAMSTKLIHTWQSTADQLRKEALDLSTRTSHTEKKCKELASAHNDMADYVQALEHKMEIMETRMVYYEDRARRNNLRLRGIPESVLRGDLPVYVWGLMHAYAPGIPADMLLVDWVQRVTKPKYLLDSAPRNVLLKSHYFHVKELIL</sequence>
<protein>
    <submittedName>
        <fullName evidence="2">Uncharacterized protein</fullName>
    </submittedName>
</protein>
<dbReference type="EMBL" id="OW240916">
    <property type="protein sequence ID" value="CAH2296609.1"/>
    <property type="molecule type" value="Genomic_DNA"/>
</dbReference>
<dbReference type="Gene3D" id="3.30.70.1820">
    <property type="entry name" value="L1 transposable element, RRM domain"/>
    <property type="match status" value="1"/>
</dbReference>